<evidence type="ECO:0008006" key="3">
    <source>
        <dbReference type="Google" id="ProtNLM"/>
    </source>
</evidence>
<evidence type="ECO:0000313" key="1">
    <source>
        <dbReference type="EMBL" id="GAN32516.1"/>
    </source>
</evidence>
<accession>A0ABQ0JUT3</accession>
<reference evidence="2" key="1">
    <citation type="journal article" date="2015" name="Genome Announc.">
        <title>Draft Genome Sequence of an Anaerobic Ammonium-Oxidizing Bacterium, "Candidatus Brocadia sinica".</title>
        <authorList>
            <person name="Oshiki M."/>
            <person name="Shinyako-Hata K."/>
            <person name="Satoh H."/>
            <person name="Okabe S."/>
        </authorList>
    </citation>
    <scope>NUCLEOTIDE SEQUENCE [LARGE SCALE GENOMIC DNA]</scope>
    <source>
        <strain evidence="2">JPN1</strain>
    </source>
</reference>
<keyword evidence="2" id="KW-1185">Reference proteome</keyword>
<name>A0ABQ0JUT3_9BACT</name>
<dbReference type="Proteomes" id="UP000032309">
    <property type="component" value="Unassembled WGS sequence"/>
</dbReference>
<gene>
    <name evidence="1" type="ORF">BROSI_A1031</name>
</gene>
<proteinExistence type="predicted"/>
<dbReference type="EMBL" id="BAFN01000001">
    <property type="protein sequence ID" value="GAN32516.1"/>
    <property type="molecule type" value="Genomic_DNA"/>
</dbReference>
<protein>
    <recommendedName>
        <fullName evidence="3">Rhs family protein</fullName>
    </recommendedName>
</protein>
<evidence type="ECO:0000313" key="2">
    <source>
        <dbReference type="Proteomes" id="UP000032309"/>
    </source>
</evidence>
<organism evidence="1 2">
    <name type="scientific">Candidatus Brocadia sinica JPN1</name>
    <dbReference type="NCBI Taxonomy" id="1197129"/>
    <lineage>
        <taxon>Bacteria</taxon>
        <taxon>Pseudomonadati</taxon>
        <taxon>Planctomycetota</taxon>
        <taxon>Candidatus Brocadiia</taxon>
        <taxon>Candidatus Brocadiales</taxon>
        <taxon>Candidatus Brocadiaceae</taxon>
        <taxon>Candidatus Brocadia</taxon>
    </lineage>
</organism>
<comment type="caution">
    <text evidence="1">The sequence shown here is derived from an EMBL/GenBank/DDBJ whole genome shotgun (WGS) entry which is preliminary data.</text>
</comment>
<sequence>MVLNRVIKTTDPIGNVTEQAYDPVGSVTKVSRYGLIGGESPQDNSGTGNVLLRQTEYFFDEMNRQYQKDDVLFISDGVSTVCTPVLKDGPLGTSNDGRVTHAMNTTVRGVTRLRLKTMEMYSSFNLTALIEGLFRLTRRGIV</sequence>